<evidence type="ECO:0008006" key="4">
    <source>
        <dbReference type="Google" id="ProtNLM"/>
    </source>
</evidence>
<organism evidence="2 3">
    <name type="scientific">Pseudomonas fakonensis</name>
    <dbReference type="NCBI Taxonomy" id="2842355"/>
    <lineage>
        <taxon>Bacteria</taxon>
        <taxon>Pseudomonadati</taxon>
        <taxon>Pseudomonadota</taxon>
        <taxon>Gammaproteobacteria</taxon>
        <taxon>Pseudomonadales</taxon>
        <taxon>Pseudomonadaceae</taxon>
        <taxon>Pseudomonas</taxon>
    </lineage>
</organism>
<gene>
    <name evidence="2" type="ORF">KSS94_23460</name>
</gene>
<keyword evidence="1" id="KW-0732">Signal</keyword>
<feature type="signal peptide" evidence="1">
    <location>
        <begin position="1"/>
        <end position="28"/>
    </location>
</feature>
<dbReference type="EMBL" id="CP077076">
    <property type="protein sequence ID" value="QXH50866.1"/>
    <property type="molecule type" value="Genomic_DNA"/>
</dbReference>
<name>A0ABX8N3E0_9PSED</name>
<evidence type="ECO:0000256" key="1">
    <source>
        <dbReference type="SAM" id="SignalP"/>
    </source>
</evidence>
<evidence type="ECO:0000313" key="3">
    <source>
        <dbReference type="Proteomes" id="UP001046350"/>
    </source>
</evidence>
<proteinExistence type="predicted"/>
<feature type="chain" id="PRO_5046917140" description="Sel1 repeat family protein" evidence="1">
    <location>
        <begin position="29"/>
        <end position="259"/>
    </location>
</feature>
<accession>A0ABX8N3E0</accession>
<dbReference type="RefSeq" id="WP_217840422.1">
    <property type="nucleotide sequence ID" value="NZ_CP077076.1"/>
</dbReference>
<dbReference type="Proteomes" id="UP001046350">
    <property type="component" value="Chromosome"/>
</dbReference>
<protein>
    <recommendedName>
        <fullName evidence="4">Sel1 repeat family protein</fullName>
    </recommendedName>
</protein>
<keyword evidence="3" id="KW-1185">Reference proteome</keyword>
<sequence length="259" mass="28940">MSRPFKRKILIFHVLLGLALGHAPLAVATTLAGYLQAANQGDIHAIYQLARQGEHATGALSPAQWQARLQTKAEQGDSEAMRLLWRLHDKLGWLEQSAEAGNAMARWQLARQYQAGRSLFWPGQRQEAIEKWLRLAAMANLPQAQVDYAALLAARGEFDQGRGWYVKAAEQGHVPAVAGYAYMLETGGPYRVQKDLVKAYALNVQLLALGSGSDLRRNAEYSLESLGYEMTALQLEQARQLADKWRRTHPPLRVAEERL</sequence>
<reference evidence="2" key="1">
    <citation type="journal article" date="2021" name="Microorganisms">
        <title>The Ever-Expanding Pseudomonas Genus: Description of 43 New Species and Partition of the Pseudomonas putida Group.</title>
        <authorList>
            <person name="Girard L."/>
            <person name="Lood C."/>
            <person name="Hofte M."/>
            <person name="Vandamme P."/>
            <person name="Rokni-Zadeh H."/>
            <person name="van Noort V."/>
            <person name="Lavigne R."/>
            <person name="De Mot R."/>
        </authorList>
    </citation>
    <scope>NUCLEOTIDE SEQUENCE</scope>
    <source>
        <strain evidence="2">COW40</strain>
    </source>
</reference>
<evidence type="ECO:0000313" key="2">
    <source>
        <dbReference type="EMBL" id="QXH50866.1"/>
    </source>
</evidence>